<feature type="region of interest" description="Disordered" evidence="1">
    <location>
        <begin position="649"/>
        <end position="714"/>
    </location>
</feature>
<protein>
    <submittedName>
        <fullName evidence="2">Uncharacterized protein</fullName>
    </submittedName>
</protein>
<dbReference type="STRING" id="71784.A0A1Y2BEC3"/>
<evidence type="ECO:0000256" key="1">
    <source>
        <dbReference type="SAM" id="MobiDB-lite"/>
    </source>
</evidence>
<comment type="caution">
    <text evidence="2">The sequence shown here is derived from an EMBL/GenBank/DDBJ whole genome shotgun (WGS) entry which is preliminary data.</text>
</comment>
<feature type="region of interest" description="Disordered" evidence="1">
    <location>
        <begin position="1"/>
        <end position="43"/>
    </location>
</feature>
<reference evidence="2 3" key="1">
    <citation type="submission" date="2016-07" db="EMBL/GenBank/DDBJ databases">
        <title>Pervasive Adenine N6-methylation of Active Genes in Fungi.</title>
        <authorList>
            <consortium name="DOE Joint Genome Institute"/>
            <person name="Mondo S.J."/>
            <person name="Dannebaum R.O."/>
            <person name="Kuo R.C."/>
            <person name="Labutti K."/>
            <person name="Haridas S."/>
            <person name="Kuo A."/>
            <person name="Salamov A."/>
            <person name="Ahrendt S.R."/>
            <person name="Lipzen A."/>
            <person name="Sullivan W."/>
            <person name="Andreopoulos W.B."/>
            <person name="Clum A."/>
            <person name="Lindquist E."/>
            <person name="Daum C."/>
            <person name="Ramamoorthy G.K."/>
            <person name="Gryganskyi A."/>
            <person name="Culley D."/>
            <person name="Magnuson J.K."/>
            <person name="James T.Y."/>
            <person name="O'Malley M.A."/>
            <person name="Stajich J.E."/>
            <person name="Spatafora J.W."/>
            <person name="Visel A."/>
            <person name="Grigoriev I.V."/>
        </authorList>
    </citation>
    <scope>NUCLEOTIDE SEQUENCE [LARGE SCALE GENOMIC DNA]</scope>
    <source>
        <strain evidence="2 3">68-887.2</strain>
    </source>
</reference>
<feature type="compositionally biased region" description="Polar residues" evidence="1">
    <location>
        <begin position="423"/>
        <end position="432"/>
    </location>
</feature>
<keyword evidence="3" id="KW-1185">Reference proteome</keyword>
<organism evidence="2 3">
    <name type="scientific">Naematelia encephala</name>
    <dbReference type="NCBI Taxonomy" id="71784"/>
    <lineage>
        <taxon>Eukaryota</taxon>
        <taxon>Fungi</taxon>
        <taxon>Dikarya</taxon>
        <taxon>Basidiomycota</taxon>
        <taxon>Agaricomycotina</taxon>
        <taxon>Tremellomycetes</taxon>
        <taxon>Tremellales</taxon>
        <taxon>Naemateliaceae</taxon>
        <taxon>Naematelia</taxon>
    </lineage>
</organism>
<feature type="compositionally biased region" description="Basic and acidic residues" evidence="1">
    <location>
        <begin position="402"/>
        <end position="422"/>
    </location>
</feature>
<dbReference type="Proteomes" id="UP000193986">
    <property type="component" value="Unassembled WGS sequence"/>
</dbReference>
<sequence length="714" mass="77147">MSTLVNRSRGSMDEPLRVHESQEYRHHRRATLSTTPSKLANTPPVTFPIPLGISPDHSAAVAPSHHPFILSPHSHSPLPLVSIAPAHPQSLRANFARRRSSYPPGNAPVSVNAFPFGTPQTVSSEVYPTDQLIGFGNEFSANSSMTAWTPGVAWEGLLNFDDEPRPSVSKLDSMSSFTPISRTKSENGSKLQLPFNLGTATPNRIAQFTSDLAWRTILGSVIEVEGVGEVGVGRVLHEVWKRGGGDVVSAQCLWPSIVMSLSLSPHADRNVRMPQPSASSSLALQQLYNMTLRLWEAPIFCGLLANYTGASGSNSVNHVYGTATPTKELDMSMWTNMTPGAGELSTLLGDGLMTPRETQSNPLKSAHDAHDEPQRRSSITREDDGVKGIDELLAAMEEGREEAERSLAAKENIKRPKSEKWDSTTSTSSSANFHFPTPETDVESPVTKSCVQAHPDPPSAYHFSPPESLSSPHVSSSSGEASIVSKAIPASRSARARHPTSLAMPTVPFIPPPPMCMFFNPAFHDLQKGKVGIWKGDIEVRGRGGGKFSILIVGEEGSGHLWQSHLWPSQISYPAEEPPESSSSMGMVLSNDPDVTKYVNMVQGLHAEGVAFHLPNPTRLPIVFLPSKFESSDPLQRLGIAFMSKPGFPIPSRPSAPPVSSPEVDDGPKKKRRRQSAPARPVGGTSGRKRESYVPALNKGGDKIEEEVIAEDSA</sequence>
<gene>
    <name evidence="2" type="ORF">BCR39DRAFT_557390</name>
</gene>
<name>A0A1Y2BEC3_9TREE</name>
<feature type="compositionally biased region" description="Basic and acidic residues" evidence="1">
    <location>
        <begin position="365"/>
        <end position="386"/>
    </location>
</feature>
<dbReference type="OrthoDB" id="2592275at2759"/>
<dbReference type="EMBL" id="MCFC01000008">
    <property type="protein sequence ID" value="ORY32827.1"/>
    <property type="molecule type" value="Genomic_DNA"/>
</dbReference>
<feature type="compositionally biased region" description="Pro residues" evidence="1">
    <location>
        <begin position="649"/>
        <end position="660"/>
    </location>
</feature>
<evidence type="ECO:0000313" key="3">
    <source>
        <dbReference type="Proteomes" id="UP000193986"/>
    </source>
</evidence>
<dbReference type="InParanoid" id="A0A1Y2BEC3"/>
<evidence type="ECO:0000313" key="2">
    <source>
        <dbReference type="EMBL" id="ORY32827.1"/>
    </source>
</evidence>
<proteinExistence type="predicted"/>
<feature type="compositionally biased region" description="Polar residues" evidence="1">
    <location>
        <begin position="31"/>
        <end position="43"/>
    </location>
</feature>
<feature type="region of interest" description="Disordered" evidence="1">
    <location>
        <begin position="398"/>
        <end position="477"/>
    </location>
</feature>
<feature type="compositionally biased region" description="Basic and acidic residues" evidence="1">
    <location>
        <begin position="10"/>
        <end position="24"/>
    </location>
</feature>
<feature type="region of interest" description="Disordered" evidence="1">
    <location>
        <begin position="345"/>
        <end position="386"/>
    </location>
</feature>
<dbReference type="AlphaFoldDB" id="A0A1Y2BEC3"/>
<accession>A0A1Y2BEC3</accession>
<feature type="compositionally biased region" description="Acidic residues" evidence="1">
    <location>
        <begin position="704"/>
        <end position="714"/>
    </location>
</feature>
<feature type="compositionally biased region" description="Low complexity" evidence="1">
    <location>
        <begin position="464"/>
        <end position="477"/>
    </location>
</feature>